<reference evidence="2" key="2">
    <citation type="submission" date="2017-02" db="UniProtKB">
        <authorList>
            <consortium name="WormBaseParasite"/>
        </authorList>
    </citation>
    <scope>IDENTIFICATION</scope>
</reference>
<dbReference type="WBParaSite" id="ACAC_0000405201-mRNA-1">
    <property type="protein sequence ID" value="ACAC_0000405201-mRNA-1"/>
    <property type="gene ID" value="ACAC_0000405201"/>
</dbReference>
<keyword evidence="1" id="KW-1185">Reference proteome</keyword>
<reference evidence="1" key="1">
    <citation type="submission" date="2012-09" db="EMBL/GenBank/DDBJ databases">
        <authorList>
            <person name="Martin A.A."/>
        </authorList>
    </citation>
    <scope>NUCLEOTIDE SEQUENCE</scope>
</reference>
<organism evidence="1 2">
    <name type="scientific">Angiostrongylus cantonensis</name>
    <name type="common">Rat lungworm</name>
    <dbReference type="NCBI Taxonomy" id="6313"/>
    <lineage>
        <taxon>Eukaryota</taxon>
        <taxon>Metazoa</taxon>
        <taxon>Ecdysozoa</taxon>
        <taxon>Nematoda</taxon>
        <taxon>Chromadorea</taxon>
        <taxon>Rhabditida</taxon>
        <taxon>Rhabditina</taxon>
        <taxon>Rhabditomorpha</taxon>
        <taxon>Strongyloidea</taxon>
        <taxon>Metastrongylidae</taxon>
        <taxon>Angiostrongylus</taxon>
    </lineage>
</organism>
<evidence type="ECO:0000313" key="2">
    <source>
        <dbReference type="WBParaSite" id="ACAC_0000405201-mRNA-1"/>
    </source>
</evidence>
<dbReference type="STRING" id="6313.A0A0K0D1V7"/>
<sequence length="150" mass="17127">MLVEVNCRICFLDDDDEMFSKFNIDDFHVKSSEDIISDIRREHSLVFSVDVAYLSGAGLLPCRLAQLSTMAIVEIAEVSRLRKQNECAMFTEAEKRPYSDVDVVAGFGDNRMVFAVHKYKFLTQSGVSRTMLEHNPEGSQLYQFLGFRIN</sequence>
<name>A0A0K0D1V7_ANGCA</name>
<protein>
    <submittedName>
        <fullName evidence="2">ThiF domain-containing protein</fullName>
    </submittedName>
</protein>
<dbReference type="Proteomes" id="UP000035642">
    <property type="component" value="Unassembled WGS sequence"/>
</dbReference>
<dbReference type="AlphaFoldDB" id="A0A0K0D1V7"/>
<accession>A0A0K0D1V7</accession>
<evidence type="ECO:0000313" key="1">
    <source>
        <dbReference type="Proteomes" id="UP000035642"/>
    </source>
</evidence>
<proteinExistence type="predicted"/>